<dbReference type="AlphaFoldDB" id="A0A1Y4L741"/>
<dbReference type="RefSeq" id="WP_087373033.1">
    <property type="nucleotide sequence ID" value="NZ_NFKK01000009.1"/>
</dbReference>
<name>A0A1Y4L741_9FIRM</name>
<keyword evidence="1" id="KW-0472">Membrane</keyword>
<protein>
    <recommendedName>
        <fullName evidence="4">Regulatory protein YycH-like domain-containing protein</fullName>
    </recommendedName>
</protein>
<reference evidence="3" key="1">
    <citation type="submission" date="2017-04" db="EMBL/GenBank/DDBJ databases">
        <title>Function of individual gut microbiota members based on whole genome sequencing of pure cultures obtained from chicken caecum.</title>
        <authorList>
            <person name="Medvecky M."/>
            <person name="Cejkova D."/>
            <person name="Polansky O."/>
            <person name="Karasova D."/>
            <person name="Kubasova T."/>
            <person name="Cizek A."/>
            <person name="Rychlik I."/>
        </authorList>
    </citation>
    <scope>NUCLEOTIDE SEQUENCE [LARGE SCALE GENOMIC DNA]</scope>
    <source>
        <strain evidence="3">An180</strain>
    </source>
</reference>
<gene>
    <name evidence="2" type="ORF">B5F17_08620</name>
</gene>
<dbReference type="Proteomes" id="UP000195897">
    <property type="component" value="Unassembled WGS sequence"/>
</dbReference>
<keyword evidence="1" id="KW-1133">Transmembrane helix</keyword>
<sequence>MQWSRTKTILIVILLLVDGFLFFNIAEKYVSRSYREAENAHNIVEILTARGIGIDPGFDLPDTQALPVLQADRSRVEEDKFAYGLLGEDAISSEQASGSTVRYTSDRGTLEWRDGGAVSGTIMPEAYTQPADDKQVKEQAERLLTQAGLTTGSLTLAVNGQVVTASFPTAGVPVFNRVITLTFEEEQIVLSGVWTFGMPYITKSGNYVTFAAADALFILISGTEIEQITGMEQGFLLSESGGGRVQLTPGWRINTNTGSFFVDSLKKSVSVL</sequence>
<evidence type="ECO:0000313" key="3">
    <source>
        <dbReference type="Proteomes" id="UP000195897"/>
    </source>
</evidence>
<accession>A0A1Y4L741</accession>
<keyword evidence="1" id="KW-0812">Transmembrane</keyword>
<organism evidence="2 3">
    <name type="scientific">Butyricicoccus pullicaecorum</name>
    <dbReference type="NCBI Taxonomy" id="501571"/>
    <lineage>
        <taxon>Bacteria</taxon>
        <taxon>Bacillati</taxon>
        <taxon>Bacillota</taxon>
        <taxon>Clostridia</taxon>
        <taxon>Eubacteriales</taxon>
        <taxon>Butyricicoccaceae</taxon>
        <taxon>Butyricicoccus</taxon>
    </lineage>
</organism>
<dbReference type="EMBL" id="NFKK01000009">
    <property type="protein sequence ID" value="OUP52536.1"/>
    <property type="molecule type" value="Genomic_DNA"/>
</dbReference>
<proteinExistence type="predicted"/>
<evidence type="ECO:0000256" key="1">
    <source>
        <dbReference type="SAM" id="Phobius"/>
    </source>
</evidence>
<evidence type="ECO:0000313" key="2">
    <source>
        <dbReference type="EMBL" id="OUP52536.1"/>
    </source>
</evidence>
<comment type="caution">
    <text evidence="2">The sequence shown here is derived from an EMBL/GenBank/DDBJ whole genome shotgun (WGS) entry which is preliminary data.</text>
</comment>
<evidence type="ECO:0008006" key="4">
    <source>
        <dbReference type="Google" id="ProtNLM"/>
    </source>
</evidence>
<feature type="transmembrane region" description="Helical" evidence="1">
    <location>
        <begin position="6"/>
        <end position="26"/>
    </location>
</feature>